<dbReference type="Proteomes" id="UP001157502">
    <property type="component" value="Chromosome 32"/>
</dbReference>
<keyword evidence="2" id="KW-1185">Reference proteome</keyword>
<comment type="caution">
    <text evidence="1">The sequence shown here is derived from an EMBL/GenBank/DDBJ whole genome shotgun (WGS) entry which is preliminary data.</text>
</comment>
<name>A0ACC2F8I3_DALPE</name>
<dbReference type="EMBL" id="CM055759">
    <property type="protein sequence ID" value="KAJ7987669.1"/>
    <property type="molecule type" value="Genomic_DNA"/>
</dbReference>
<proteinExistence type="predicted"/>
<organism evidence="1 2">
    <name type="scientific">Dallia pectoralis</name>
    <name type="common">Alaska blackfish</name>
    <dbReference type="NCBI Taxonomy" id="75939"/>
    <lineage>
        <taxon>Eukaryota</taxon>
        <taxon>Metazoa</taxon>
        <taxon>Chordata</taxon>
        <taxon>Craniata</taxon>
        <taxon>Vertebrata</taxon>
        <taxon>Euteleostomi</taxon>
        <taxon>Actinopterygii</taxon>
        <taxon>Neopterygii</taxon>
        <taxon>Teleostei</taxon>
        <taxon>Protacanthopterygii</taxon>
        <taxon>Esociformes</taxon>
        <taxon>Umbridae</taxon>
        <taxon>Dallia</taxon>
    </lineage>
</organism>
<evidence type="ECO:0000313" key="2">
    <source>
        <dbReference type="Proteomes" id="UP001157502"/>
    </source>
</evidence>
<protein>
    <submittedName>
        <fullName evidence="1">Uncharacterized protein</fullName>
    </submittedName>
</protein>
<sequence length="119" mass="12632">MAAFIESGPFLPSDAPLLSTPNRCPPGPPRPWLHLSPLVLAASHTSCIAHSLKQSSSGHIYGRGISLYCDRFGFRGNVGEILLRAVAPPSDHQGVRVCRGRRNETAAVACPTCLKSTGV</sequence>
<gene>
    <name evidence="1" type="ORF">DPEC_G00328870</name>
</gene>
<accession>A0ACC2F8I3</accession>
<reference evidence="1" key="1">
    <citation type="submission" date="2021-05" db="EMBL/GenBank/DDBJ databases">
        <authorList>
            <person name="Pan Q."/>
            <person name="Jouanno E."/>
            <person name="Zahm M."/>
            <person name="Klopp C."/>
            <person name="Cabau C."/>
            <person name="Louis A."/>
            <person name="Berthelot C."/>
            <person name="Parey E."/>
            <person name="Roest Crollius H."/>
            <person name="Montfort J."/>
            <person name="Robinson-Rechavi M."/>
            <person name="Bouchez O."/>
            <person name="Lampietro C."/>
            <person name="Lopez Roques C."/>
            <person name="Donnadieu C."/>
            <person name="Postlethwait J."/>
            <person name="Bobe J."/>
            <person name="Dillon D."/>
            <person name="Chandos A."/>
            <person name="von Hippel F."/>
            <person name="Guiguen Y."/>
        </authorList>
    </citation>
    <scope>NUCLEOTIDE SEQUENCE</scope>
    <source>
        <strain evidence="1">YG-Jan2019</strain>
    </source>
</reference>
<evidence type="ECO:0000313" key="1">
    <source>
        <dbReference type="EMBL" id="KAJ7987669.1"/>
    </source>
</evidence>